<accession>A0A6C0HDH7</accession>
<feature type="coiled-coil region" evidence="1">
    <location>
        <begin position="74"/>
        <end position="108"/>
    </location>
</feature>
<keyword evidence="1" id="KW-0175">Coiled coil</keyword>
<evidence type="ECO:0000259" key="2">
    <source>
        <dbReference type="PROSITE" id="PS50157"/>
    </source>
</evidence>
<feature type="domain" description="C2H2-type" evidence="2">
    <location>
        <begin position="2"/>
        <end position="23"/>
    </location>
</feature>
<organism evidence="3">
    <name type="scientific">viral metagenome</name>
    <dbReference type="NCBI Taxonomy" id="1070528"/>
    <lineage>
        <taxon>unclassified sequences</taxon>
        <taxon>metagenomes</taxon>
        <taxon>organismal metagenomes</taxon>
    </lineage>
</organism>
<evidence type="ECO:0000313" key="3">
    <source>
        <dbReference type="EMBL" id="QHT78494.1"/>
    </source>
</evidence>
<evidence type="ECO:0000256" key="1">
    <source>
        <dbReference type="SAM" id="Coils"/>
    </source>
</evidence>
<feature type="domain" description="C2H2-type" evidence="2">
    <location>
        <begin position="43"/>
        <end position="71"/>
    </location>
</feature>
<dbReference type="SUPFAM" id="SSF57667">
    <property type="entry name" value="beta-beta-alpha zinc fingers"/>
    <property type="match status" value="1"/>
</dbReference>
<dbReference type="InterPro" id="IPR036236">
    <property type="entry name" value="Znf_C2H2_sf"/>
</dbReference>
<dbReference type="InterPro" id="IPR013087">
    <property type="entry name" value="Znf_C2H2_type"/>
</dbReference>
<dbReference type="Gene3D" id="3.30.160.60">
    <property type="entry name" value="Classic Zinc Finger"/>
    <property type="match status" value="1"/>
</dbReference>
<proteinExistence type="predicted"/>
<reference evidence="3" key="1">
    <citation type="journal article" date="2020" name="Nature">
        <title>Giant virus diversity and host interactions through global metagenomics.</title>
        <authorList>
            <person name="Schulz F."/>
            <person name="Roux S."/>
            <person name="Paez-Espino D."/>
            <person name="Jungbluth S."/>
            <person name="Walsh D.A."/>
            <person name="Denef V.J."/>
            <person name="McMahon K.D."/>
            <person name="Konstantinidis K.T."/>
            <person name="Eloe-Fadrosh E.A."/>
            <person name="Kyrpides N.C."/>
            <person name="Woyke T."/>
        </authorList>
    </citation>
    <scope>NUCLEOTIDE SEQUENCE</scope>
    <source>
        <strain evidence="3">GVMAG-M-3300023179-92</strain>
    </source>
</reference>
<dbReference type="EMBL" id="MN739934">
    <property type="protein sequence ID" value="QHT78494.1"/>
    <property type="molecule type" value="Genomic_DNA"/>
</dbReference>
<name>A0A6C0HDH7_9ZZZZ</name>
<protein>
    <recommendedName>
        <fullName evidence="2">C2H2-type domain-containing protein</fullName>
    </recommendedName>
</protein>
<sequence length="272" mass="31577">MFECDFCNKKYSSISSLNFHKKTTKKCIEIQKKLNIETSSAKFNCKFCNKEFLLKQSLESHEHSCNQKDNENNYVKILQENDYLKKELERMKEENKKLLETSKNTTTNNTTNNITNNNYNIKFSVEFDKMPQFIKENVKESLLANIDINSIKGGEQQYINDFVDGIKKFVIVKDIARGKLITKDEEGNECKTTSNKVVQKSLNFIKDEQETLIEQVQQDMPEFDGTNVKENGRINGMVNTIKQVHRDIEKDKINDFVNTIANKLTKEGILIS</sequence>
<dbReference type="PROSITE" id="PS50157">
    <property type="entry name" value="ZINC_FINGER_C2H2_2"/>
    <property type="match status" value="2"/>
</dbReference>
<dbReference type="AlphaFoldDB" id="A0A6C0HDH7"/>